<keyword evidence="4" id="KW-0805">Transcription regulation</keyword>
<comment type="caution">
    <text evidence="7">The sequence shown here is derived from an EMBL/GenBank/DDBJ whole genome shotgun (WGS) entry which is preliminary data.</text>
</comment>
<evidence type="ECO:0000313" key="8">
    <source>
        <dbReference type="Proteomes" id="UP001209229"/>
    </source>
</evidence>
<dbReference type="Proteomes" id="UP001209229">
    <property type="component" value="Unassembled WGS sequence"/>
</dbReference>
<evidence type="ECO:0000256" key="1">
    <source>
        <dbReference type="ARBA" id="ARBA00005952"/>
    </source>
</evidence>
<name>A0AAE3M718_9BACT</name>
<evidence type="ECO:0000256" key="2">
    <source>
        <dbReference type="ARBA" id="ARBA00022814"/>
    </source>
</evidence>
<dbReference type="SUPFAM" id="SSF48013">
    <property type="entry name" value="NusB-like"/>
    <property type="match status" value="1"/>
</dbReference>
<dbReference type="PANTHER" id="PTHR11078:SF3">
    <property type="entry name" value="ANTITERMINATION NUSB DOMAIN-CONTAINING PROTEIN"/>
    <property type="match status" value="1"/>
</dbReference>
<dbReference type="PANTHER" id="PTHR11078">
    <property type="entry name" value="N UTILIZATION SUBSTANCE PROTEIN B-RELATED"/>
    <property type="match status" value="1"/>
</dbReference>
<keyword evidence="8" id="KW-1185">Reference proteome</keyword>
<evidence type="ECO:0000256" key="3">
    <source>
        <dbReference type="ARBA" id="ARBA00022884"/>
    </source>
</evidence>
<dbReference type="Pfam" id="PF01029">
    <property type="entry name" value="NusB"/>
    <property type="match status" value="1"/>
</dbReference>
<dbReference type="Gene3D" id="1.10.940.10">
    <property type="entry name" value="NusB-like"/>
    <property type="match status" value="1"/>
</dbReference>
<keyword evidence="2" id="KW-0889">Transcription antitermination</keyword>
<dbReference type="RefSeq" id="WP_301191657.1">
    <property type="nucleotide sequence ID" value="NZ_JAPDPJ010000044.1"/>
</dbReference>
<dbReference type="InterPro" id="IPR006027">
    <property type="entry name" value="NusB_RsmB_TIM44"/>
</dbReference>
<gene>
    <name evidence="7" type="primary">nusB</name>
    <name evidence="7" type="ORF">OM075_16590</name>
</gene>
<dbReference type="NCBIfam" id="TIGR01951">
    <property type="entry name" value="nusB"/>
    <property type="match status" value="1"/>
</dbReference>
<dbReference type="EMBL" id="JAPDPJ010000044">
    <property type="protein sequence ID" value="MCW3788097.1"/>
    <property type="molecule type" value="Genomic_DNA"/>
</dbReference>
<reference evidence="7" key="1">
    <citation type="submission" date="2022-10" db="EMBL/GenBank/DDBJ databases">
        <authorList>
            <person name="Yu W.X."/>
        </authorList>
    </citation>
    <scope>NUCLEOTIDE SEQUENCE</scope>
    <source>
        <strain evidence="7">AAT</strain>
    </source>
</reference>
<dbReference type="AlphaFoldDB" id="A0AAE3M718"/>
<dbReference type="InterPro" id="IPR035926">
    <property type="entry name" value="NusB-like_sf"/>
</dbReference>
<dbReference type="GO" id="GO:0006353">
    <property type="term" value="P:DNA-templated transcription termination"/>
    <property type="evidence" value="ECO:0007669"/>
    <property type="project" value="InterPro"/>
</dbReference>
<evidence type="ECO:0000256" key="4">
    <source>
        <dbReference type="ARBA" id="ARBA00023015"/>
    </source>
</evidence>
<evidence type="ECO:0000313" key="7">
    <source>
        <dbReference type="EMBL" id="MCW3788097.1"/>
    </source>
</evidence>
<protein>
    <submittedName>
        <fullName evidence="7">Transcription antitermination factor NusB</fullName>
    </submittedName>
</protein>
<keyword evidence="5" id="KW-0804">Transcription</keyword>
<evidence type="ECO:0000256" key="5">
    <source>
        <dbReference type="ARBA" id="ARBA00023163"/>
    </source>
</evidence>
<dbReference type="InterPro" id="IPR011605">
    <property type="entry name" value="NusB_fam"/>
</dbReference>
<organism evidence="7 8">
    <name type="scientific">Plebeiibacterium sediminum</name>
    <dbReference type="NCBI Taxonomy" id="2992112"/>
    <lineage>
        <taxon>Bacteria</taxon>
        <taxon>Pseudomonadati</taxon>
        <taxon>Bacteroidota</taxon>
        <taxon>Bacteroidia</taxon>
        <taxon>Marinilabiliales</taxon>
        <taxon>Marinilabiliaceae</taxon>
        <taxon>Plebeiibacterium</taxon>
    </lineage>
</organism>
<sequence length="311" mass="36419">MLNRRLLRVKVMQVLYAHYQNSDTSIQNSEKEMFHSISKSLDLYYLYILLLLELRDYAIGRIEFAKNKKTASSEEKNPNTKFVTNKIFSKLADSKDVQKYIDQNGNNWSNYPEIIKSLYNDITSSQQYQDHLAKKESSFDADKKFVIKLLEKVIAYHEPLYPTFEDQSIYWNDEIEFVLSMVVKTVKSMEETEPAELMGEFKDEEDRDFVKDLFRKAVLNKEEYRELIDKYAKNWELDRVAFMDVVLMQIALAELTQFPNIPIKVTMNEYIEIAKHYSTEKSGVFINGVLDKAIVDLTNDKKIKKSGKGLA</sequence>
<evidence type="ECO:0000259" key="6">
    <source>
        <dbReference type="Pfam" id="PF01029"/>
    </source>
</evidence>
<dbReference type="GO" id="GO:0031564">
    <property type="term" value="P:transcription antitermination"/>
    <property type="evidence" value="ECO:0007669"/>
    <property type="project" value="UniProtKB-KW"/>
</dbReference>
<dbReference type="GO" id="GO:0005829">
    <property type="term" value="C:cytosol"/>
    <property type="evidence" value="ECO:0007669"/>
    <property type="project" value="TreeGrafter"/>
</dbReference>
<keyword evidence="3" id="KW-0694">RNA-binding</keyword>
<dbReference type="GO" id="GO:0003723">
    <property type="term" value="F:RNA binding"/>
    <property type="evidence" value="ECO:0007669"/>
    <property type="project" value="UniProtKB-KW"/>
</dbReference>
<accession>A0AAE3M718</accession>
<feature type="domain" description="NusB/RsmB/TIM44" evidence="6">
    <location>
        <begin position="193"/>
        <end position="293"/>
    </location>
</feature>
<comment type="similarity">
    <text evidence="1">Belongs to the NusB family.</text>
</comment>
<proteinExistence type="inferred from homology"/>